<dbReference type="InterPro" id="IPR006047">
    <property type="entry name" value="GH13_cat_dom"/>
</dbReference>
<dbReference type="OrthoDB" id="1740265at2759"/>
<dbReference type="SUPFAM" id="SSF51445">
    <property type="entry name" value="(Trans)glycosidases"/>
    <property type="match status" value="1"/>
</dbReference>
<dbReference type="Proteomes" id="UP000515160">
    <property type="component" value="Chromosome 2L"/>
</dbReference>
<dbReference type="RefSeq" id="XP_051858532.1">
    <property type="nucleotide sequence ID" value="XM_052002572.1"/>
</dbReference>
<evidence type="ECO:0000259" key="2">
    <source>
        <dbReference type="Pfam" id="PF00128"/>
    </source>
</evidence>
<dbReference type="RefSeq" id="XP_034098553.2">
    <property type="nucleotide sequence ID" value="XM_034242662.2"/>
</dbReference>
<evidence type="ECO:0000313" key="5">
    <source>
        <dbReference type="RefSeq" id="XP_051858532.1"/>
    </source>
</evidence>
<dbReference type="GO" id="GO:0005975">
    <property type="term" value="P:carbohydrate metabolic process"/>
    <property type="evidence" value="ECO:0007669"/>
    <property type="project" value="InterPro"/>
</dbReference>
<evidence type="ECO:0000313" key="4">
    <source>
        <dbReference type="RefSeq" id="XP_034098553.2"/>
    </source>
</evidence>
<dbReference type="InterPro" id="IPR017853">
    <property type="entry name" value="GH"/>
</dbReference>
<proteinExistence type="predicted"/>
<dbReference type="PANTHER" id="PTHR10357:SF225">
    <property type="entry name" value="MALTASE 1-LIKE PROTEIN"/>
    <property type="match status" value="1"/>
</dbReference>
<dbReference type="GeneID" id="117564049"/>
<dbReference type="Gene3D" id="3.20.20.80">
    <property type="entry name" value="Glycosidases"/>
    <property type="match status" value="1"/>
</dbReference>
<keyword evidence="1" id="KW-0732">Signal</keyword>
<dbReference type="Pfam" id="PF00128">
    <property type="entry name" value="Alpha-amylase"/>
    <property type="match status" value="1"/>
</dbReference>
<gene>
    <name evidence="4 5" type="primary">LOC117564049</name>
</gene>
<dbReference type="PANTHER" id="PTHR10357">
    <property type="entry name" value="ALPHA-AMYLASE FAMILY MEMBER"/>
    <property type="match status" value="1"/>
</dbReference>
<organism evidence="3 4">
    <name type="scientific">Drosophila albomicans</name>
    <name type="common">Fruit fly</name>
    <dbReference type="NCBI Taxonomy" id="7291"/>
    <lineage>
        <taxon>Eukaryota</taxon>
        <taxon>Metazoa</taxon>
        <taxon>Ecdysozoa</taxon>
        <taxon>Arthropoda</taxon>
        <taxon>Hexapoda</taxon>
        <taxon>Insecta</taxon>
        <taxon>Pterygota</taxon>
        <taxon>Neoptera</taxon>
        <taxon>Endopterygota</taxon>
        <taxon>Diptera</taxon>
        <taxon>Brachycera</taxon>
        <taxon>Muscomorpha</taxon>
        <taxon>Ephydroidea</taxon>
        <taxon>Drosophilidae</taxon>
        <taxon>Drosophila</taxon>
    </lineage>
</organism>
<reference evidence="4 5" key="1">
    <citation type="submission" date="2025-04" db="UniProtKB">
        <authorList>
            <consortium name="RefSeq"/>
        </authorList>
    </citation>
    <scope>IDENTIFICATION</scope>
    <source>
        <strain evidence="4 5">15112-1751.03</strain>
        <tissue evidence="4 5">Whole Adult</tissue>
    </source>
</reference>
<feature type="domain" description="Glycosyl hydrolase family 13 catalytic" evidence="2">
    <location>
        <begin position="191"/>
        <end position="270"/>
    </location>
</feature>
<dbReference type="AlphaFoldDB" id="A0A6P8WGV7"/>
<evidence type="ECO:0000256" key="1">
    <source>
        <dbReference type="ARBA" id="ARBA00022729"/>
    </source>
</evidence>
<keyword evidence="3" id="KW-1185">Reference proteome</keyword>
<evidence type="ECO:0000313" key="3">
    <source>
        <dbReference type="Proteomes" id="UP000515160"/>
    </source>
</evidence>
<accession>A0A6P8WGV7</accession>
<name>A0A6P8WGV7_DROAB</name>
<protein>
    <submittedName>
        <fullName evidence="4 5">Uncharacterized protein LOC117564049 isoform X1</fullName>
    </submittedName>
</protein>
<sequence length="371" mass="40841">MDSLGISTEPSFLEVELPQTLLESPSVSTFLPDEEASICPLLSSNNTLGTGLLSHPLSPNIAASDITSSNISNTDCKAETSSSGSSTGIAMDAMDTSTNLFNKVNYHHLQNNNMTINQESSTHCLKGNRRKSKETPSFVSWNWPLIRKCTFFVFISGVLAMCSIVVAQIASLPKYCNPKTEWYQGGVFYEINPTSFKDTNNDGIGDIRGLINGIEYFANLGISGVRLNSIFPTGESSSLRDMRPELGHLMDLKIFAHELNARNMSLLLDLPLQQIIAKSDQHELIETVGAALNHWIHQGVNGFYLKGLVSIEKLTKLSNCLDAWKSIVGPDRVLMVEESLMKHTAKTNLTALLEHVDLVDVVVDVKVIRKR</sequence>